<dbReference type="GO" id="GO:0016787">
    <property type="term" value="F:hydrolase activity"/>
    <property type="evidence" value="ECO:0007669"/>
    <property type="project" value="UniProtKB-KW"/>
</dbReference>
<sequence length="273" mass="29754">MAFEAFFLPASAGQRLALFHAPQASEKPHGAVVYVHPFAEELNKSRHMAALQARAMAAAGYAVLQIDLLGCGDSSGDFGDATWEDWLADVALACDWLQRRTAAPLWLWGQRTGCLLAIEAANRMERPVNLLFWQPVVSGKQFLQRFLRLKIAAEMLGGDGKGMMERMRSQLRRGEAAEIAGYLLSSTLAGSLENAELMLSHRSCRVEWIEISSKSDGGLSPVAVARLSQWQAAGHHVRGISVNGPAFWQTVEITECPALLEASIMAMSGIEST</sequence>
<dbReference type="Pfam" id="PF12146">
    <property type="entry name" value="Hydrolase_4"/>
    <property type="match status" value="1"/>
</dbReference>
<dbReference type="EMBL" id="FLQX01000094">
    <property type="protein sequence ID" value="SBT05183.1"/>
    <property type="molecule type" value="Genomic_DNA"/>
</dbReference>
<dbReference type="InterPro" id="IPR029058">
    <property type="entry name" value="AB_hydrolase_fold"/>
</dbReference>
<organism evidence="2 3">
    <name type="scientific">Candidatus Accumulibacter aalborgensis</name>
    <dbReference type="NCBI Taxonomy" id="1860102"/>
    <lineage>
        <taxon>Bacteria</taxon>
        <taxon>Pseudomonadati</taxon>
        <taxon>Pseudomonadota</taxon>
        <taxon>Betaproteobacteria</taxon>
        <taxon>Candidatus Accumulibacter</taxon>
    </lineage>
</organism>
<dbReference type="InterPro" id="IPR017532">
    <property type="entry name" value="Hydrolase-2_PEP"/>
</dbReference>
<evidence type="ECO:0000313" key="2">
    <source>
        <dbReference type="EMBL" id="SBT05183.1"/>
    </source>
</evidence>
<keyword evidence="2" id="KW-0378">Hydrolase</keyword>
<evidence type="ECO:0000313" key="3">
    <source>
        <dbReference type="Proteomes" id="UP000199169"/>
    </source>
</evidence>
<name>A0A1A8XML1_9PROT</name>
<dbReference type="Gene3D" id="3.40.50.1820">
    <property type="entry name" value="alpha/beta hydrolase"/>
    <property type="match status" value="1"/>
</dbReference>
<dbReference type="SUPFAM" id="SSF53474">
    <property type="entry name" value="alpha/beta-Hydrolases"/>
    <property type="match status" value="1"/>
</dbReference>
<proteinExistence type="predicted"/>
<evidence type="ECO:0000259" key="1">
    <source>
        <dbReference type="Pfam" id="PF12146"/>
    </source>
</evidence>
<dbReference type="Proteomes" id="UP000199169">
    <property type="component" value="Unassembled WGS sequence"/>
</dbReference>
<keyword evidence="3" id="KW-1185">Reference proteome</keyword>
<dbReference type="InterPro" id="IPR022742">
    <property type="entry name" value="Hydrolase_4"/>
</dbReference>
<dbReference type="RefSeq" id="WP_186406405.1">
    <property type="nucleotide sequence ID" value="NZ_FLQX01000094.1"/>
</dbReference>
<feature type="domain" description="Serine aminopeptidase S33" evidence="1">
    <location>
        <begin position="27"/>
        <end position="140"/>
    </location>
</feature>
<dbReference type="NCBIfam" id="TIGR03101">
    <property type="entry name" value="hydr2_PEP"/>
    <property type="match status" value="1"/>
</dbReference>
<accession>A0A1A8XML1</accession>
<dbReference type="STRING" id="1860102.ACCAA_20214"/>
<gene>
    <name evidence="2" type="ORF">ACCAA_20214</name>
</gene>
<dbReference type="AlphaFoldDB" id="A0A1A8XML1"/>
<reference evidence="2 3" key="1">
    <citation type="submission" date="2016-06" db="EMBL/GenBank/DDBJ databases">
        <authorList>
            <person name="Kjaerup R.B."/>
            <person name="Dalgaard T.S."/>
            <person name="Juul-Madsen H.R."/>
        </authorList>
    </citation>
    <scope>NUCLEOTIDE SEQUENCE [LARGE SCALE GENOMIC DNA]</scope>
    <source>
        <strain evidence="2">3</strain>
    </source>
</reference>
<protein>
    <submittedName>
        <fullName evidence="2">Hydrolase, exosortase system type 1 associated</fullName>
    </submittedName>
</protein>